<dbReference type="SUPFAM" id="SSF49562">
    <property type="entry name" value="C2 domain (Calcium/lipid-binding domain, CaLB)"/>
    <property type="match status" value="1"/>
</dbReference>
<dbReference type="GeneID" id="94827449"/>
<protein>
    <submittedName>
        <fullName evidence="4">XYPPX repeat family protein</fullName>
    </submittedName>
</protein>
<keyword evidence="2" id="KW-0106">Calcium</keyword>
<evidence type="ECO:0000313" key="5">
    <source>
        <dbReference type="Proteomes" id="UP000179807"/>
    </source>
</evidence>
<dbReference type="PANTHER" id="PTHR45911:SF4">
    <property type="entry name" value="MULTIPLE C2 AND TRANSMEMBRANE DOMAIN-CONTAINING PROTEIN"/>
    <property type="match status" value="1"/>
</dbReference>
<evidence type="ECO:0000313" key="4">
    <source>
        <dbReference type="EMBL" id="OHT05704.1"/>
    </source>
</evidence>
<dbReference type="SMART" id="SM00239">
    <property type="entry name" value="C2"/>
    <property type="match status" value="1"/>
</dbReference>
<feature type="domain" description="C2" evidence="3">
    <location>
        <begin position="1"/>
        <end position="100"/>
    </location>
</feature>
<gene>
    <name evidence="4" type="ORF">TRFO_05856</name>
</gene>
<dbReference type="CDD" id="cd00030">
    <property type="entry name" value="C2"/>
    <property type="match status" value="1"/>
</dbReference>
<dbReference type="OrthoDB" id="270970at2759"/>
<evidence type="ECO:0000259" key="3">
    <source>
        <dbReference type="PROSITE" id="PS50004"/>
    </source>
</evidence>
<dbReference type="VEuPathDB" id="TrichDB:TRFO_05856"/>
<dbReference type="AlphaFoldDB" id="A0A1J4K4D8"/>
<dbReference type="InterPro" id="IPR000008">
    <property type="entry name" value="C2_dom"/>
</dbReference>
<dbReference type="Pfam" id="PF00168">
    <property type="entry name" value="C2"/>
    <property type="match status" value="1"/>
</dbReference>
<sequence length="218" mass="25241">MQLHVRVVEAVDIARMDLYKSDPYCLVTYSGTNSTQKTRSIQNTLRPVWNQDFHFNVAQMGFGFLRIVMRDQDVVFDDDMASLDIQLCSLPFGQVVDQWYNMIPMKRARKGGKIHLVVQIAPLNHPPFVPFYSQNNMPQFYQPQAMYPAPQPVPMCPPPPPVYQPPMYQPMPQPMYQPAYNCGSYNCGYRLPPRHPGMSDKTFKKICKAQKKMIKKIF</sequence>
<proteinExistence type="predicted"/>
<dbReference type="Gene3D" id="2.60.40.150">
    <property type="entry name" value="C2 domain"/>
    <property type="match status" value="1"/>
</dbReference>
<reference evidence="4" key="1">
    <citation type="submission" date="2016-10" db="EMBL/GenBank/DDBJ databases">
        <authorList>
            <person name="Benchimol M."/>
            <person name="Almeida L.G."/>
            <person name="Vasconcelos A.T."/>
            <person name="Perreira-Neves A."/>
            <person name="Rosa I.A."/>
            <person name="Tasca T."/>
            <person name="Bogo M.R."/>
            <person name="de Souza W."/>
        </authorList>
    </citation>
    <scope>NUCLEOTIDE SEQUENCE [LARGE SCALE GENOMIC DNA]</scope>
    <source>
        <strain evidence="4">K</strain>
    </source>
</reference>
<dbReference type="RefSeq" id="XP_068358840.1">
    <property type="nucleotide sequence ID" value="XM_068492745.1"/>
</dbReference>
<evidence type="ECO:0000256" key="1">
    <source>
        <dbReference type="ARBA" id="ARBA00022723"/>
    </source>
</evidence>
<evidence type="ECO:0000256" key="2">
    <source>
        <dbReference type="ARBA" id="ARBA00022837"/>
    </source>
</evidence>
<accession>A0A1J4K4D8</accession>
<dbReference type="PANTHER" id="PTHR45911">
    <property type="entry name" value="C2 DOMAIN-CONTAINING PROTEIN"/>
    <property type="match status" value="1"/>
</dbReference>
<keyword evidence="5" id="KW-1185">Reference proteome</keyword>
<comment type="caution">
    <text evidence="4">The sequence shown here is derived from an EMBL/GenBank/DDBJ whole genome shotgun (WGS) entry which is preliminary data.</text>
</comment>
<keyword evidence="1" id="KW-0479">Metal-binding</keyword>
<organism evidence="4 5">
    <name type="scientific">Tritrichomonas foetus</name>
    <dbReference type="NCBI Taxonomy" id="1144522"/>
    <lineage>
        <taxon>Eukaryota</taxon>
        <taxon>Metamonada</taxon>
        <taxon>Parabasalia</taxon>
        <taxon>Tritrichomonadida</taxon>
        <taxon>Tritrichomonadidae</taxon>
        <taxon>Tritrichomonas</taxon>
    </lineage>
</organism>
<dbReference type="Proteomes" id="UP000179807">
    <property type="component" value="Unassembled WGS sequence"/>
</dbReference>
<dbReference type="GO" id="GO:0005509">
    <property type="term" value="F:calcium ion binding"/>
    <property type="evidence" value="ECO:0007669"/>
    <property type="project" value="TreeGrafter"/>
</dbReference>
<dbReference type="PROSITE" id="PS50004">
    <property type="entry name" value="C2"/>
    <property type="match status" value="1"/>
</dbReference>
<dbReference type="InterPro" id="IPR035892">
    <property type="entry name" value="C2_domain_sf"/>
</dbReference>
<dbReference type="EMBL" id="MLAK01000749">
    <property type="protein sequence ID" value="OHT05704.1"/>
    <property type="molecule type" value="Genomic_DNA"/>
</dbReference>
<name>A0A1J4K4D8_9EUKA</name>
<dbReference type="GO" id="GO:0016020">
    <property type="term" value="C:membrane"/>
    <property type="evidence" value="ECO:0007669"/>
    <property type="project" value="TreeGrafter"/>
</dbReference>